<proteinExistence type="predicted"/>
<keyword evidence="2" id="KW-1133">Transmembrane helix</keyword>
<dbReference type="OrthoDB" id="5917376at2"/>
<name>A6VPR6_ACTSZ</name>
<reference evidence="4" key="1">
    <citation type="journal article" date="2010" name="BMC Genomics">
        <title>A genomic perspective on the potential of Actinobacillus succinogenes for industrial succinate production.</title>
        <authorList>
            <person name="McKinlay J.B."/>
            <person name="Laivenieks M."/>
            <person name="Schindler B.D."/>
            <person name="McKinlay A.A."/>
            <person name="Siddaramappa S."/>
            <person name="Challacombe J.F."/>
            <person name="Lowry S.R."/>
            <person name="Clum A."/>
            <person name="Lapidus A.L."/>
            <person name="Burkhart K.B."/>
            <person name="Harkins V."/>
            <person name="Vieille C."/>
        </authorList>
    </citation>
    <scope>NUCLEOTIDE SEQUENCE [LARGE SCALE GENOMIC DNA]</scope>
    <source>
        <strain evidence="4">ATCC 55618 / DSM 22257 / CCUG 43843 / 130Z</strain>
    </source>
</reference>
<keyword evidence="2" id="KW-0812">Transmembrane</keyword>
<keyword evidence="4" id="KW-1185">Reference proteome</keyword>
<sequence length="64" mass="7590">MPAEKLTKRRFLQILIMLGILIFVFLYRTYHYSDEPNEEFRRSEPFNRTQSAVNSAPVLKNGNK</sequence>
<dbReference type="AlphaFoldDB" id="A6VPR6"/>
<evidence type="ECO:0000256" key="1">
    <source>
        <dbReference type="SAM" id="MobiDB-lite"/>
    </source>
</evidence>
<dbReference type="KEGG" id="asu:Asuc_1609"/>
<evidence type="ECO:0000313" key="4">
    <source>
        <dbReference type="Proteomes" id="UP000001114"/>
    </source>
</evidence>
<keyword evidence="2" id="KW-0472">Membrane</keyword>
<dbReference type="RefSeq" id="WP_012073340.1">
    <property type="nucleotide sequence ID" value="NC_009655.1"/>
</dbReference>
<accession>A6VPR6</accession>
<dbReference type="Proteomes" id="UP000001114">
    <property type="component" value="Chromosome"/>
</dbReference>
<dbReference type="EMBL" id="CP000746">
    <property type="protein sequence ID" value="ABR74963.1"/>
    <property type="molecule type" value="Genomic_DNA"/>
</dbReference>
<organism evidence="3 4">
    <name type="scientific">Actinobacillus succinogenes (strain ATCC 55618 / DSM 22257 / CCUG 43843 / 130Z)</name>
    <dbReference type="NCBI Taxonomy" id="339671"/>
    <lineage>
        <taxon>Bacteria</taxon>
        <taxon>Pseudomonadati</taxon>
        <taxon>Pseudomonadota</taxon>
        <taxon>Gammaproteobacteria</taxon>
        <taxon>Pasteurellales</taxon>
        <taxon>Pasteurellaceae</taxon>
        <taxon>Actinobacillus</taxon>
    </lineage>
</organism>
<evidence type="ECO:0000256" key="2">
    <source>
        <dbReference type="SAM" id="Phobius"/>
    </source>
</evidence>
<protein>
    <submittedName>
        <fullName evidence="3">Uncharacterized protein</fullName>
    </submittedName>
</protein>
<gene>
    <name evidence="3" type="ordered locus">Asuc_1609</name>
</gene>
<feature type="region of interest" description="Disordered" evidence="1">
    <location>
        <begin position="38"/>
        <end position="64"/>
    </location>
</feature>
<evidence type="ECO:0000313" key="3">
    <source>
        <dbReference type="EMBL" id="ABR74963.1"/>
    </source>
</evidence>
<feature type="transmembrane region" description="Helical" evidence="2">
    <location>
        <begin position="12"/>
        <end position="30"/>
    </location>
</feature>
<dbReference type="HOGENOM" id="CLU_2857608_0_0_6"/>